<dbReference type="InterPro" id="IPR029058">
    <property type="entry name" value="AB_hydrolase_fold"/>
</dbReference>
<dbReference type="InterPro" id="IPR050228">
    <property type="entry name" value="Carboxylesterase_BioH"/>
</dbReference>
<dbReference type="KEGG" id="dsh:Dshi_2929"/>
<dbReference type="Gene3D" id="3.40.50.1820">
    <property type="entry name" value="alpha/beta hydrolase"/>
    <property type="match status" value="1"/>
</dbReference>
<protein>
    <submittedName>
        <fullName evidence="2">Putative alpha/beta hydrolase</fullName>
    </submittedName>
</protein>
<accession>A8LJQ9</accession>
<dbReference type="PANTHER" id="PTHR43194:SF2">
    <property type="entry name" value="PEROXISOMAL MEMBRANE PROTEIN LPX1"/>
    <property type="match status" value="1"/>
</dbReference>
<evidence type="ECO:0000313" key="3">
    <source>
        <dbReference type="Proteomes" id="UP000006833"/>
    </source>
</evidence>
<dbReference type="AlphaFoldDB" id="A8LJQ9"/>
<dbReference type="SUPFAM" id="SSF53474">
    <property type="entry name" value="alpha/beta-Hydrolases"/>
    <property type="match status" value="1"/>
</dbReference>
<sequence length="277" mass="29405">MPATRLAGTWTHWDEGGAGQNTLFLHCALAQGAAWRPLRAALPHRHHIAPDLPGHGQSGPWDDAQEPTDQALAMAAALLDQRPGPVDVIGHSLGAVIALRLALARPDRLRTLVLIEPVFFAAARVHAPAVFAAFAADTEAESAAFARGDWPRAARLFYDRWSGPDAWQNLSLMQRARMIAQIPLIPRTEPALVQDIHAILPRLAEVACPCLVLAGDRSPPIIPAIQQALVAHLPDGMAQVIEGAGHMLPLTHPGAVAAAIERLPPGAQAPASSGSIR</sequence>
<dbReference type="InterPro" id="IPR000639">
    <property type="entry name" value="Epox_hydrolase-like"/>
</dbReference>
<keyword evidence="3" id="KW-1185">Reference proteome</keyword>
<keyword evidence="2" id="KW-0378">Hydrolase</keyword>
<dbReference type="eggNOG" id="COG0596">
    <property type="taxonomic scope" value="Bacteria"/>
</dbReference>
<dbReference type="HOGENOM" id="CLU_020336_50_3_5"/>
<evidence type="ECO:0000313" key="2">
    <source>
        <dbReference type="EMBL" id="ABV94662.1"/>
    </source>
</evidence>
<dbReference type="InterPro" id="IPR000073">
    <property type="entry name" value="AB_hydrolase_1"/>
</dbReference>
<dbReference type="GO" id="GO:0016787">
    <property type="term" value="F:hydrolase activity"/>
    <property type="evidence" value="ECO:0007669"/>
    <property type="project" value="UniProtKB-KW"/>
</dbReference>
<dbReference type="STRING" id="398580.Dshi_2929"/>
<dbReference type="PRINTS" id="PR00111">
    <property type="entry name" value="ABHYDROLASE"/>
</dbReference>
<dbReference type="ESTHER" id="dinsh-a8ljq9">
    <property type="family name" value="6_AlphaBeta_hydrolase"/>
</dbReference>
<reference evidence="3" key="1">
    <citation type="journal article" date="2010" name="ISME J.">
        <title>The complete genome sequence of the algal symbiont Dinoroseobacter shibae: a hitchhiker's guide to life in the sea.</title>
        <authorList>
            <person name="Wagner-Dobler I."/>
            <person name="Ballhausen B."/>
            <person name="Berger M."/>
            <person name="Brinkhoff T."/>
            <person name="Buchholz I."/>
            <person name="Bunk B."/>
            <person name="Cypionka H."/>
            <person name="Daniel R."/>
            <person name="Drepper T."/>
            <person name="Gerdts G."/>
            <person name="Hahnke S."/>
            <person name="Han C."/>
            <person name="Jahn D."/>
            <person name="Kalhoefer D."/>
            <person name="Kiss H."/>
            <person name="Klenk H.P."/>
            <person name="Kyrpides N."/>
            <person name="Liebl W."/>
            <person name="Liesegang H."/>
            <person name="Meincke L."/>
            <person name="Pati A."/>
            <person name="Petersen J."/>
            <person name="Piekarski T."/>
            <person name="Pommerenke C."/>
            <person name="Pradella S."/>
            <person name="Pukall R."/>
            <person name="Rabus R."/>
            <person name="Stackebrandt E."/>
            <person name="Thole S."/>
            <person name="Thompson L."/>
            <person name="Tielen P."/>
            <person name="Tomasch J."/>
            <person name="von Jan M."/>
            <person name="Wanphrut N."/>
            <person name="Wichels A."/>
            <person name="Zech H."/>
            <person name="Simon M."/>
        </authorList>
    </citation>
    <scope>NUCLEOTIDE SEQUENCE [LARGE SCALE GENOMIC DNA]</scope>
    <source>
        <strain evidence="3">DSM 16493 / NCIMB 14021 / DFL 12</strain>
    </source>
</reference>
<dbReference type="Proteomes" id="UP000006833">
    <property type="component" value="Chromosome"/>
</dbReference>
<dbReference type="EMBL" id="CP000830">
    <property type="protein sequence ID" value="ABV94662.1"/>
    <property type="molecule type" value="Genomic_DNA"/>
</dbReference>
<dbReference type="Pfam" id="PF12697">
    <property type="entry name" value="Abhydrolase_6"/>
    <property type="match status" value="1"/>
</dbReference>
<evidence type="ECO:0000259" key="1">
    <source>
        <dbReference type="Pfam" id="PF12697"/>
    </source>
</evidence>
<name>A8LJQ9_DINSH</name>
<feature type="domain" description="AB hydrolase-1" evidence="1">
    <location>
        <begin position="23"/>
        <end position="259"/>
    </location>
</feature>
<gene>
    <name evidence="2" type="ordered locus">Dshi_2929</name>
</gene>
<proteinExistence type="predicted"/>
<dbReference type="PANTHER" id="PTHR43194">
    <property type="entry name" value="HYDROLASE ALPHA/BETA FOLD FAMILY"/>
    <property type="match status" value="1"/>
</dbReference>
<dbReference type="OrthoDB" id="9804723at2"/>
<dbReference type="RefSeq" id="WP_012179590.1">
    <property type="nucleotide sequence ID" value="NC_009952.1"/>
</dbReference>
<organism evidence="2 3">
    <name type="scientific">Dinoroseobacter shibae (strain DSM 16493 / NCIMB 14021 / DFL 12)</name>
    <dbReference type="NCBI Taxonomy" id="398580"/>
    <lineage>
        <taxon>Bacteria</taxon>
        <taxon>Pseudomonadati</taxon>
        <taxon>Pseudomonadota</taxon>
        <taxon>Alphaproteobacteria</taxon>
        <taxon>Rhodobacterales</taxon>
        <taxon>Roseobacteraceae</taxon>
        <taxon>Dinoroseobacter</taxon>
    </lineage>
</organism>
<dbReference type="PRINTS" id="PR00412">
    <property type="entry name" value="EPOXHYDRLASE"/>
</dbReference>